<dbReference type="InterPro" id="IPR038728">
    <property type="entry name" value="YkvI-like"/>
</dbReference>
<gene>
    <name evidence="2" type="ORF">ACFOU2_12825</name>
</gene>
<name>A0ABV8B3U7_9BACI</name>
<organism evidence="2 3">
    <name type="scientific">Bacillus songklensis</name>
    <dbReference type="NCBI Taxonomy" id="1069116"/>
    <lineage>
        <taxon>Bacteria</taxon>
        <taxon>Bacillati</taxon>
        <taxon>Bacillota</taxon>
        <taxon>Bacilli</taxon>
        <taxon>Bacillales</taxon>
        <taxon>Bacillaceae</taxon>
        <taxon>Bacillus</taxon>
    </lineage>
</organism>
<dbReference type="PANTHER" id="PTHR37814:SF1">
    <property type="entry name" value="MEMBRANE PROTEIN"/>
    <property type="match status" value="1"/>
</dbReference>
<feature type="transmembrane region" description="Helical" evidence="1">
    <location>
        <begin position="297"/>
        <end position="315"/>
    </location>
</feature>
<feature type="transmembrane region" description="Helical" evidence="1">
    <location>
        <begin position="86"/>
        <end position="110"/>
    </location>
</feature>
<feature type="transmembrane region" description="Helical" evidence="1">
    <location>
        <begin position="37"/>
        <end position="55"/>
    </location>
</feature>
<feature type="transmembrane region" description="Helical" evidence="1">
    <location>
        <begin position="7"/>
        <end position="25"/>
    </location>
</feature>
<evidence type="ECO:0000313" key="3">
    <source>
        <dbReference type="Proteomes" id="UP001595752"/>
    </source>
</evidence>
<reference evidence="3" key="1">
    <citation type="journal article" date="2019" name="Int. J. Syst. Evol. Microbiol.">
        <title>The Global Catalogue of Microorganisms (GCM) 10K type strain sequencing project: providing services to taxonomists for standard genome sequencing and annotation.</title>
        <authorList>
            <consortium name="The Broad Institute Genomics Platform"/>
            <consortium name="The Broad Institute Genome Sequencing Center for Infectious Disease"/>
            <person name="Wu L."/>
            <person name="Ma J."/>
        </authorList>
    </citation>
    <scope>NUCLEOTIDE SEQUENCE [LARGE SCALE GENOMIC DNA]</scope>
    <source>
        <strain evidence="3">CCUG 61889</strain>
    </source>
</reference>
<feature type="transmembrane region" description="Helical" evidence="1">
    <location>
        <begin position="146"/>
        <end position="168"/>
    </location>
</feature>
<keyword evidence="1" id="KW-0812">Transmembrane</keyword>
<comment type="caution">
    <text evidence="2">The sequence shown here is derived from an EMBL/GenBank/DDBJ whole genome shotgun (WGS) entry which is preliminary data.</text>
</comment>
<keyword evidence="1" id="KW-1133">Transmembrane helix</keyword>
<evidence type="ECO:0000313" key="2">
    <source>
        <dbReference type="EMBL" id="MFC3884332.1"/>
    </source>
</evidence>
<sequence>MKKEWKLILQVAATYIGTVVGAGFATGKEIVQFFTRYGTPGLIGIVVSGLFFVWLGSKMMIMAQEIGAQSYQQLNDYLFGKTIGKIVNVFTIIILFGITSVMLASTGSIVKEQLGWWPQIGMFLTAIIAYISIVKGIEGIMIVNSLVVPMMLTFSVIIIAPYIGNFSFLQGSSAQLLTGDMSWLKSPFLYAAFNLAMAQAVLVPLGYEIKERKILRWGAILGGVGLTFMMIVAHLALSNLPYTFKLDIPMSEVIKNVGVWVNWLFLIVIYGEIFTTLIGNVFGMARQLQTVIPIRESTWIIVILLLCFTIGQVGYGSLLTALYPLFGYMGLAFIFMLWIKKVKQ</sequence>
<protein>
    <submittedName>
        <fullName evidence="2">Amino acid/polyamine transporter II</fullName>
    </submittedName>
</protein>
<dbReference type="PANTHER" id="PTHR37814">
    <property type="entry name" value="CONSERVED MEMBRANE PROTEIN"/>
    <property type="match status" value="1"/>
</dbReference>
<evidence type="ECO:0000256" key="1">
    <source>
        <dbReference type="SAM" id="Phobius"/>
    </source>
</evidence>
<feature type="transmembrane region" description="Helical" evidence="1">
    <location>
        <begin position="116"/>
        <end position="134"/>
    </location>
</feature>
<feature type="transmembrane region" description="Helical" evidence="1">
    <location>
        <begin position="214"/>
        <end position="237"/>
    </location>
</feature>
<feature type="transmembrane region" description="Helical" evidence="1">
    <location>
        <begin position="188"/>
        <end position="207"/>
    </location>
</feature>
<proteinExistence type="predicted"/>
<dbReference type="RefSeq" id="WP_377915678.1">
    <property type="nucleotide sequence ID" value="NZ_JBHRZT010000052.1"/>
</dbReference>
<feature type="transmembrane region" description="Helical" evidence="1">
    <location>
        <begin position="257"/>
        <end position="285"/>
    </location>
</feature>
<dbReference type="Proteomes" id="UP001595752">
    <property type="component" value="Unassembled WGS sequence"/>
</dbReference>
<keyword evidence="1" id="KW-0472">Membrane</keyword>
<keyword evidence="3" id="KW-1185">Reference proteome</keyword>
<feature type="transmembrane region" description="Helical" evidence="1">
    <location>
        <begin position="321"/>
        <end position="339"/>
    </location>
</feature>
<dbReference type="EMBL" id="JBHRZT010000052">
    <property type="protein sequence ID" value="MFC3884332.1"/>
    <property type="molecule type" value="Genomic_DNA"/>
</dbReference>
<accession>A0ABV8B3U7</accession>